<dbReference type="Proteomes" id="UP001156940">
    <property type="component" value="Unassembled WGS sequence"/>
</dbReference>
<gene>
    <name evidence="3" type="ORF">QFW77_08185</name>
</gene>
<comment type="caution">
    <text evidence="3">The sequence shown here is derived from an EMBL/GenBank/DDBJ whole genome shotgun (WGS) entry which is preliminary data.</text>
</comment>
<dbReference type="Gene3D" id="3.10.350.10">
    <property type="entry name" value="LysM domain"/>
    <property type="match status" value="1"/>
</dbReference>
<keyword evidence="4" id="KW-1185">Reference proteome</keyword>
<dbReference type="InterPro" id="IPR018392">
    <property type="entry name" value="LysM"/>
</dbReference>
<evidence type="ECO:0000259" key="2">
    <source>
        <dbReference type="PROSITE" id="PS51782"/>
    </source>
</evidence>
<evidence type="ECO:0000313" key="4">
    <source>
        <dbReference type="Proteomes" id="UP001156940"/>
    </source>
</evidence>
<dbReference type="PROSITE" id="PS51782">
    <property type="entry name" value="LYSM"/>
    <property type="match status" value="1"/>
</dbReference>
<organism evidence="3 4">
    <name type="scientific">Luteimonas endophytica</name>
    <dbReference type="NCBI Taxonomy" id="3042023"/>
    <lineage>
        <taxon>Bacteria</taxon>
        <taxon>Pseudomonadati</taxon>
        <taxon>Pseudomonadota</taxon>
        <taxon>Gammaproteobacteria</taxon>
        <taxon>Lysobacterales</taxon>
        <taxon>Lysobacteraceae</taxon>
        <taxon>Luteimonas</taxon>
    </lineage>
</organism>
<evidence type="ECO:0000313" key="3">
    <source>
        <dbReference type="EMBL" id="MDH5822966.1"/>
    </source>
</evidence>
<dbReference type="EMBL" id="JARXRM010000028">
    <property type="protein sequence ID" value="MDH5822966.1"/>
    <property type="molecule type" value="Genomic_DNA"/>
</dbReference>
<protein>
    <submittedName>
        <fullName evidence="3">LysM domain-containing protein</fullName>
    </submittedName>
</protein>
<name>A0ABT6J824_9GAMM</name>
<reference evidence="3 4" key="1">
    <citation type="submission" date="2023-04" db="EMBL/GenBank/DDBJ databases">
        <title>Luteimonas endophyticus RD2P54.</title>
        <authorList>
            <person name="Sun J.-Q."/>
        </authorList>
    </citation>
    <scope>NUCLEOTIDE SEQUENCE [LARGE SCALE GENOMIC DNA]</scope>
    <source>
        <strain evidence="3 4">RD2P54</strain>
    </source>
</reference>
<feature type="region of interest" description="Disordered" evidence="1">
    <location>
        <begin position="120"/>
        <end position="173"/>
    </location>
</feature>
<dbReference type="SMART" id="SM00257">
    <property type="entry name" value="LysM"/>
    <property type="match status" value="1"/>
</dbReference>
<accession>A0ABT6J824</accession>
<dbReference type="RefSeq" id="WP_280573993.1">
    <property type="nucleotide sequence ID" value="NZ_JARXRM010000028.1"/>
</dbReference>
<dbReference type="InterPro" id="IPR036779">
    <property type="entry name" value="LysM_dom_sf"/>
</dbReference>
<dbReference type="CDD" id="cd00118">
    <property type="entry name" value="LysM"/>
    <property type="match status" value="1"/>
</dbReference>
<feature type="domain" description="LysM" evidence="2">
    <location>
        <begin position="21"/>
        <end position="79"/>
    </location>
</feature>
<evidence type="ECO:0000256" key="1">
    <source>
        <dbReference type="SAM" id="MobiDB-lite"/>
    </source>
</evidence>
<feature type="compositionally biased region" description="Polar residues" evidence="1">
    <location>
        <begin position="126"/>
        <end position="142"/>
    </location>
</feature>
<sequence>MAVTAIDGGGSTAGPPQDLSQVHRFAAGESLTSLAERYGVTPQAIREANPQIFQEASQIRQQNARETGSVIYTGEEVTIPAPPMSVGEDPITGEADHPSLDWEVGVEVEGELGGSVTWNPDGGEITLSQSQTLAPPRQTENSPVRVEASRQTDVTLGTSSSDGTTSFTASTRASTSFSTEVEAGRRSGGFEAEASAGSGFTAEYKVTLPGENRPVTEAMGVNPFDPTTIPVGGSVTLNGEAFAETELAGSFRYIGTETAIENSAGVSYSVARTDQHTVTVTMGPTEAIEAFNGVGVRAGDLSVMVGRQDNLSGATLRTAEFDISTPGGQAAYAHFSATGQVAHETPGVDNVATIERVDYSSQTQLRADLGPVSASFGGPQNLGSVVQTTYPDGSYALTTELQYSGNVPLQVTQRFDAAGDEVVTERSYQFTIDGDRPEYGWFDRFLGANEGAEEDMIASNLNLALTGNPDGAGPVEAGDKTEIVFSEGQLQALMSQTRSAGEVLHPSSPLNLLVGGSDGQPPATTFDFAVAMARNLGGDPYGFADRLAQVSQMADGDVRNGWDRIDAEVRTP</sequence>
<proteinExistence type="predicted"/>
<feature type="compositionally biased region" description="Low complexity" evidence="1">
    <location>
        <begin position="152"/>
        <end position="173"/>
    </location>
</feature>
<dbReference type="Pfam" id="PF01476">
    <property type="entry name" value="LysM"/>
    <property type="match status" value="1"/>
</dbReference>